<evidence type="ECO:0000313" key="2">
    <source>
        <dbReference type="EMBL" id="VAW30967.1"/>
    </source>
</evidence>
<protein>
    <recommendedName>
        <fullName evidence="1">DUF4872 domain-containing protein</fullName>
    </recommendedName>
</protein>
<feature type="domain" description="DUF4872" evidence="1">
    <location>
        <begin position="17"/>
        <end position="159"/>
    </location>
</feature>
<dbReference type="EMBL" id="UOEU01000122">
    <property type="protein sequence ID" value="VAW30967.1"/>
    <property type="molecule type" value="Genomic_DNA"/>
</dbReference>
<dbReference type="InterPro" id="IPR032369">
    <property type="entry name" value="DUF4872"/>
</dbReference>
<organism evidence="2">
    <name type="scientific">hydrothermal vent metagenome</name>
    <dbReference type="NCBI Taxonomy" id="652676"/>
    <lineage>
        <taxon>unclassified sequences</taxon>
        <taxon>metagenomes</taxon>
        <taxon>ecological metagenomes</taxon>
    </lineage>
</organism>
<gene>
    <name evidence="2" type="ORF">MNBD_CHLOROFLEXI01-298</name>
</gene>
<dbReference type="AlphaFoldDB" id="A0A3B0UZL1"/>
<evidence type="ECO:0000259" key="1">
    <source>
        <dbReference type="Pfam" id="PF16169"/>
    </source>
</evidence>
<feature type="non-terminal residue" evidence="2">
    <location>
        <position position="1"/>
    </location>
</feature>
<dbReference type="Pfam" id="PF16169">
    <property type="entry name" value="DUF4872"/>
    <property type="match status" value="1"/>
</dbReference>
<name>A0A3B0UZL1_9ZZZZ</name>
<proteinExistence type="predicted"/>
<sequence length="247" mass="27906">DRAPLPLTISTEALHTARARVKKDKFRVLTLEPPVPDKLPTAVQAGIWDCIKLYTEKPPKGSKNNFGLAAYHHWVKLLTKPKTRLSWAREFPAGRKMLAGLMGVFNDINHFGKVGYAERDMYANFLDEASLILEKPALQEAAVHFRQSAKAWETFSQALLPSDVPMLGEVAQNLRQQQELWLNKGSEAAAEIIQLKEQEKTLLTLAETEFPLDEKGTEAFRINMVEHILRIHDIEETAVSTLREAIL</sequence>
<reference evidence="2" key="1">
    <citation type="submission" date="2018-06" db="EMBL/GenBank/DDBJ databases">
        <authorList>
            <person name="Zhirakovskaya E."/>
        </authorList>
    </citation>
    <scope>NUCLEOTIDE SEQUENCE</scope>
</reference>
<accession>A0A3B0UZL1</accession>